<dbReference type="GO" id="GO:0016787">
    <property type="term" value="F:hydrolase activity"/>
    <property type="evidence" value="ECO:0007669"/>
    <property type="project" value="UniProtKB-KW"/>
</dbReference>
<feature type="domain" description="Guanylate cyclase" evidence="2">
    <location>
        <begin position="183"/>
        <end position="312"/>
    </location>
</feature>
<keyword evidence="1" id="KW-0472">Membrane</keyword>
<organism evidence="3 4">
    <name type="scientific">Flavivirga amylovorans</name>
    <dbReference type="NCBI Taxonomy" id="870486"/>
    <lineage>
        <taxon>Bacteria</taxon>
        <taxon>Pseudomonadati</taxon>
        <taxon>Bacteroidota</taxon>
        <taxon>Flavobacteriia</taxon>
        <taxon>Flavobacteriales</taxon>
        <taxon>Flavobacteriaceae</taxon>
        <taxon>Flavivirga</taxon>
    </lineage>
</organism>
<dbReference type="CDD" id="cd07302">
    <property type="entry name" value="CHD"/>
    <property type="match status" value="1"/>
</dbReference>
<comment type="caution">
    <text evidence="3">The sequence shown here is derived from an EMBL/GenBank/DDBJ whole genome shotgun (WGS) entry which is preliminary data.</text>
</comment>
<keyword evidence="3" id="KW-0378">Hydrolase</keyword>
<dbReference type="EC" id="4.6.1.-" evidence="3"/>
<dbReference type="PROSITE" id="PS50125">
    <property type="entry name" value="GUANYLATE_CYCLASE_2"/>
    <property type="match status" value="1"/>
</dbReference>
<feature type="transmembrane region" description="Helical" evidence="1">
    <location>
        <begin position="21"/>
        <end position="38"/>
    </location>
</feature>
<keyword evidence="3" id="KW-0456">Lyase</keyword>
<dbReference type="Proteomes" id="UP001176891">
    <property type="component" value="Unassembled WGS sequence"/>
</dbReference>
<keyword evidence="1" id="KW-0812">Transmembrane</keyword>
<evidence type="ECO:0000313" key="3">
    <source>
        <dbReference type="EMBL" id="MDO5987602.1"/>
    </source>
</evidence>
<feature type="transmembrane region" description="Helical" evidence="1">
    <location>
        <begin position="92"/>
        <end position="117"/>
    </location>
</feature>
<feature type="transmembrane region" description="Helical" evidence="1">
    <location>
        <begin position="137"/>
        <end position="158"/>
    </location>
</feature>
<name>A0ABT8X0X5_9FLAO</name>
<dbReference type="Gene3D" id="3.30.70.1230">
    <property type="entry name" value="Nucleotide cyclase"/>
    <property type="match status" value="1"/>
</dbReference>
<keyword evidence="1" id="KW-1133">Transmembrane helix</keyword>
<sequence length="366" mass="42559">MKLSKRILREYRNHLWKSTSFWTLAMALFGIFRYYAISAEVGIHIEDSYAGVYDMRQVMLGFTVVGLCVGIVYGTVEYFFDKYVLRKITLGINILLQVIIVFVALIFISELVINISYRINGYQFPLEIGWWYKDRSFWPVLLYVAFTSFVFSLVVIVSEKFGKGIFFKLLIGKYKYPKEEQRIFMFVDLKSSTSIAEHLGHLKYSQLIQDCFYDLNELVDKYQAEIYQYVGDEAVISWNFQNGLNNRNCIELFFAFQKKLDDKHNFYMNKFGVTPQFKAGVHGGKIMVAEVGVIKKELAYHGDVVNTTSRIQGACNLYKVPLLISEMLLETMREQHSIVSHFFGDVKLKGKLKEIKIHGIIVQQQH</sequence>
<dbReference type="Pfam" id="PF00211">
    <property type="entry name" value="Guanylate_cyc"/>
    <property type="match status" value="1"/>
</dbReference>
<proteinExistence type="predicted"/>
<accession>A0ABT8X0X5</accession>
<dbReference type="InterPro" id="IPR029787">
    <property type="entry name" value="Nucleotide_cyclase"/>
</dbReference>
<evidence type="ECO:0000256" key="1">
    <source>
        <dbReference type="SAM" id="Phobius"/>
    </source>
</evidence>
<evidence type="ECO:0000259" key="2">
    <source>
        <dbReference type="PROSITE" id="PS50125"/>
    </source>
</evidence>
<feature type="transmembrane region" description="Helical" evidence="1">
    <location>
        <begin position="58"/>
        <end position="80"/>
    </location>
</feature>
<reference evidence="3" key="1">
    <citation type="submission" date="2023-07" db="EMBL/GenBank/DDBJ databases">
        <title>Two novel species in the genus Flavivirga.</title>
        <authorList>
            <person name="Kwon K."/>
        </authorList>
    </citation>
    <scope>NUCLEOTIDE SEQUENCE</scope>
    <source>
        <strain evidence="3">KACC 14157</strain>
    </source>
</reference>
<dbReference type="EMBL" id="JAUOEM010000003">
    <property type="protein sequence ID" value="MDO5987602.1"/>
    <property type="molecule type" value="Genomic_DNA"/>
</dbReference>
<dbReference type="SUPFAM" id="SSF55073">
    <property type="entry name" value="Nucleotide cyclase"/>
    <property type="match status" value="1"/>
</dbReference>
<dbReference type="RefSeq" id="WP_303282165.1">
    <property type="nucleotide sequence ID" value="NZ_BAABCZ010000010.1"/>
</dbReference>
<dbReference type="GO" id="GO:0016829">
    <property type="term" value="F:lyase activity"/>
    <property type="evidence" value="ECO:0007669"/>
    <property type="project" value="UniProtKB-KW"/>
</dbReference>
<keyword evidence="4" id="KW-1185">Reference proteome</keyword>
<dbReference type="InterPro" id="IPR001054">
    <property type="entry name" value="A/G_cyclase"/>
</dbReference>
<evidence type="ECO:0000313" key="4">
    <source>
        <dbReference type="Proteomes" id="UP001176891"/>
    </source>
</evidence>
<gene>
    <name evidence="3" type="ORF">Q4Q39_09350</name>
</gene>
<protein>
    <submittedName>
        <fullName evidence="3">Adenylate/guanylate cyclase domain-containing protein</fullName>
        <ecNumber evidence="3">4.6.1.-</ecNumber>
    </submittedName>
</protein>